<protein>
    <recommendedName>
        <fullName evidence="1">Type II methyltransferase M.TaqI-like domain-containing protein</fullName>
    </recommendedName>
</protein>
<dbReference type="Pfam" id="PF07669">
    <property type="entry name" value="Eco57I"/>
    <property type="match status" value="1"/>
</dbReference>
<evidence type="ECO:0000313" key="3">
    <source>
        <dbReference type="Proteomes" id="UP000178222"/>
    </source>
</evidence>
<proteinExistence type="predicted"/>
<dbReference type="GO" id="GO:0009007">
    <property type="term" value="F:site-specific DNA-methyltransferase (adenine-specific) activity"/>
    <property type="evidence" value="ECO:0007669"/>
    <property type="project" value="UniProtKB-EC"/>
</dbReference>
<evidence type="ECO:0000259" key="1">
    <source>
        <dbReference type="Pfam" id="PF07669"/>
    </source>
</evidence>
<dbReference type="SUPFAM" id="SSF53335">
    <property type="entry name" value="S-adenosyl-L-methionine-dependent methyltransferases"/>
    <property type="match status" value="1"/>
</dbReference>
<comment type="caution">
    <text evidence="2">The sequence shown here is derived from an EMBL/GenBank/DDBJ whole genome shotgun (WGS) entry which is preliminary data.</text>
</comment>
<sequence>MIKKQRGQFFTTEADYIFQGFGKYVKGKSITDPFAGSGDLLEWAKKNGAKAVSGYDVDASLADGRKILLNDSLLRPKQYGFVVTNPPYLNINKADRHTKSLYFQDHKYEDLYQLSLASLISSKEGIVIVPVNFLSAENSKRIRELFFSKFEIIELNYFTKRVFPDTTYNVIAFYYREKKDSSSNSMVAKVKILPEERLLSIELNKRFHWKIGGEVLTRIEEQKNLLGIHRLIEYDIKKGDRLVKVAYSHIKKTREYRVSEDFYTAIKANILFLRAIDSGTPEGKIRLENIRDYGIDCLISKESSRHMINLLFDKKISLKEQRILMDLFNEEINRLRDNYFSLFLTNFRDNNRKRISFDFAYKFINYLYFTKMKPELGEGRLLPLKNYEQVG</sequence>
<gene>
    <name evidence="2" type="ORF">A3J30_02355</name>
</gene>
<evidence type="ECO:0000313" key="2">
    <source>
        <dbReference type="EMBL" id="OHA75753.1"/>
    </source>
</evidence>
<reference evidence="2 3" key="1">
    <citation type="journal article" date="2016" name="Nat. Commun.">
        <title>Thousands of microbial genomes shed light on interconnected biogeochemical processes in an aquifer system.</title>
        <authorList>
            <person name="Anantharaman K."/>
            <person name="Brown C.T."/>
            <person name="Hug L.A."/>
            <person name="Sharon I."/>
            <person name="Castelle C.J."/>
            <person name="Probst A.J."/>
            <person name="Thomas B.C."/>
            <person name="Singh A."/>
            <person name="Wilkins M.J."/>
            <person name="Karaoz U."/>
            <person name="Brodie E.L."/>
            <person name="Williams K.H."/>
            <person name="Hubbard S.S."/>
            <person name="Banfield J.F."/>
        </authorList>
    </citation>
    <scope>NUCLEOTIDE SEQUENCE [LARGE SCALE GENOMIC DNA]</scope>
</reference>
<name>A0A1G2RSD5_9BACT</name>
<dbReference type="EMBL" id="MHUL01000051">
    <property type="protein sequence ID" value="OHA75753.1"/>
    <property type="molecule type" value="Genomic_DNA"/>
</dbReference>
<organism evidence="2 3">
    <name type="scientific">Candidatus Wildermuthbacteria bacterium RIFCSPLOWO2_02_FULL_47_9c</name>
    <dbReference type="NCBI Taxonomy" id="1802466"/>
    <lineage>
        <taxon>Bacteria</taxon>
        <taxon>Candidatus Wildermuthiibacteriota</taxon>
    </lineage>
</organism>
<dbReference type="InterPro" id="IPR011639">
    <property type="entry name" value="MethylTrfase_TaqI-like_dom"/>
</dbReference>
<accession>A0A1G2RSD5</accession>
<dbReference type="InterPro" id="IPR002052">
    <property type="entry name" value="DNA_methylase_N6_adenine_CS"/>
</dbReference>
<dbReference type="GO" id="GO:0032259">
    <property type="term" value="P:methylation"/>
    <property type="evidence" value="ECO:0007669"/>
    <property type="project" value="InterPro"/>
</dbReference>
<dbReference type="InterPro" id="IPR029063">
    <property type="entry name" value="SAM-dependent_MTases_sf"/>
</dbReference>
<dbReference type="PROSITE" id="PS00092">
    <property type="entry name" value="N6_MTASE"/>
    <property type="match status" value="1"/>
</dbReference>
<dbReference type="GO" id="GO:0003676">
    <property type="term" value="F:nucleic acid binding"/>
    <property type="evidence" value="ECO:0007669"/>
    <property type="project" value="InterPro"/>
</dbReference>
<dbReference type="AlphaFoldDB" id="A0A1G2RSD5"/>
<dbReference type="Proteomes" id="UP000178222">
    <property type="component" value="Unassembled WGS sequence"/>
</dbReference>
<feature type="domain" description="Type II methyltransferase M.TaqI-like" evidence="1">
    <location>
        <begin position="76"/>
        <end position="163"/>
    </location>
</feature>
<dbReference type="Gene3D" id="3.40.50.150">
    <property type="entry name" value="Vaccinia Virus protein VP39"/>
    <property type="match status" value="1"/>
</dbReference>
<dbReference type="GO" id="GO:0006304">
    <property type="term" value="P:DNA modification"/>
    <property type="evidence" value="ECO:0007669"/>
    <property type="project" value="InterPro"/>
</dbReference>